<dbReference type="EMBL" id="JAFEKC020000018">
    <property type="protein sequence ID" value="KAK0509621.1"/>
    <property type="molecule type" value="Genomic_DNA"/>
</dbReference>
<evidence type="ECO:0000313" key="1">
    <source>
        <dbReference type="EMBL" id="KAK0509621.1"/>
    </source>
</evidence>
<reference evidence="1" key="1">
    <citation type="submission" date="2023-03" db="EMBL/GenBank/DDBJ databases">
        <title>Complete genome of Cladonia borealis.</title>
        <authorList>
            <person name="Park H."/>
        </authorList>
    </citation>
    <scope>NUCLEOTIDE SEQUENCE</scope>
    <source>
        <strain evidence="1">ANT050790</strain>
    </source>
</reference>
<gene>
    <name evidence="1" type="ORF">JMJ35_008015</name>
</gene>
<keyword evidence="2" id="KW-1185">Reference proteome</keyword>
<organism evidence="1 2">
    <name type="scientific">Cladonia borealis</name>
    <dbReference type="NCBI Taxonomy" id="184061"/>
    <lineage>
        <taxon>Eukaryota</taxon>
        <taxon>Fungi</taxon>
        <taxon>Dikarya</taxon>
        <taxon>Ascomycota</taxon>
        <taxon>Pezizomycotina</taxon>
        <taxon>Lecanoromycetes</taxon>
        <taxon>OSLEUM clade</taxon>
        <taxon>Lecanoromycetidae</taxon>
        <taxon>Lecanorales</taxon>
        <taxon>Lecanorineae</taxon>
        <taxon>Cladoniaceae</taxon>
        <taxon>Cladonia</taxon>
    </lineage>
</organism>
<evidence type="ECO:0000313" key="2">
    <source>
        <dbReference type="Proteomes" id="UP001166286"/>
    </source>
</evidence>
<accession>A0AA39U7M2</accession>
<evidence type="ECO:0008006" key="3">
    <source>
        <dbReference type="Google" id="ProtNLM"/>
    </source>
</evidence>
<comment type="caution">
    <text evidence="1">The sequence shown here is derived from an EMBL/GenBank/DDBJ whole genome shotgun (WGS) entry which is preliminary data.</text>
</comment>
<dbReference type="AlphaFoldDB" id="A0AA39U7M2"/>
<dbReference type="Proteomes" id="UP001166286">
    <property type="component" value="Unassembled WGS sequence"/>
</dbReference>
<protein>
    <recommendedName>
        <fullName evidence="3">F-box domain-containing protein</fullName>
    </recommendedName>
</protein>
<proteinExistence type="predicted"/>
<sequence length="274" mass="30912">MNKLLATCRRTSKPIDKIQLTELTSYRKSMQDWSSKKNPPHLDTLPYEILLEILAYIIPTRVSIRCKLFHAPMLGIPAGGLSIATVCKRIAAVVGELLFSRNWFEISGGAAAAAAVFQKIRYHSDGRSPTHALLKQTRSRSPPSLRSVYYGMELKGLCPLSAMSQAQTYLMHLRIHVIGKEIEEFQFSDFRVPLAKLRGLRVVELMSISSKADVFLCGELVPYLLSLEELNHVSVISVTWGERRIGEDVRVEFAKAEGLLEERNRKFLTERPAQ</sequence>
<name>A0AA39U7M2_9LECA</name>